<feature type="compositionally biased region" description="Low complexity" evidence="4">
    <location>
        <begin position="1"/>
        <end position="12"/>
    </location>
</feature>
<comment type="caution">
    <text evidence="6">The sequence shown here is derived from an EMBL/GenBank/DDBJ whole genome shotgun (WGS) entry which is preliminary data.</text>
</comment>
<dbReference type="CDD" id="cd02394">
    <property type="entry name" value="KH-I_Vigilin_rpt6"/>
    <property type="match status" value="2"/>
</dbReference>
<dbReference type="InterPro" id="IPR054548">
    <property type="entry name" value="SCP160-like_KH"/>
</dbReference>
<keyword evidence="2" id="KW-0694">RNA-binding</keyword>
<feature type="domain" description="K Homology" evidence="5">
    <location>
        <begin position="395"/>
        <end position="463"/>
    </location>
</feature>
<feature type="region of interest" description="Disordered" evidence="4">
    <location>
        <begin position="1142"/>
        <end position="1171"/>
    </location>
</feature>
<organism evidence="6 7">
    <name type="scientific">Setomelanomma holmii</name>
    <dbReference type="NCBI Taxonomy" id="210430"/>
    <lineage>
        <taxon>Eukaryota</taxon>
        <taxon>Fungi</taxon>
        <taxon>Dikarya</taxon>
        <taxon>Ascomycota</taxon>
        <taxon>Pezizomycotina</taxon>
        <taxon>Dothideomycetes</taxon>
        <taxon>Pleosporomycetidae</taxon>
        <taxon>Pleosporales</taxon>
        <taxon>Pleosporineae</taxon>
        <taxon>Phaeosphaeriaceae</taxon>
        <taxon>Setomelanomma</taxon>
    </lineage>
</organism>
<feature type="domain" description="K Homology" evidence="5">
    <location>
        <begin position="1036"/>
        <end position="1107"/>
    </location>
</feature>
<feature type="domain" description="K Homology" evidence="5">
    <location>
        <begin position="722"/>
        <end position="785"/>
    </location>
</feature>
<feature type="domain" description="K Homology" evidence="5">
    <location>
        <begin position="1232"/>
        <end position="1301"/>
    </location>
</feature>
<evidence type="ECO:0000256" key="2">
    <source>
        <dbReference type="PROSITE-ProRule" id="PRU00117"/>
    </source>
</evidence>
<feature type="compositionally biased region" description="Basic and acidic residues" evidence="4">
    <location>
        <begin position="21"/>
        <end position="30"/>
    </location>
</feature>
<dbReference type="GO" id="GO:0003729">
    <property type="term" value="F:mRNA binding"/>
    <property type="evidence" value="ECO:0007669"/>
    <property type="project" value="TreeGrafter"/>
</dbReference>
<dbReference type="OrthoDB" id="10027144at2759"/>
<dbReference type="CDD" id="cd22408">
    <property type="entry name" value="KH-I_Vigilin_rpt4"/>
    <property type="match status" value="1"/>
</dbReference>
<accession>A0A9P4LHB4</accession>
<dbReference type="PROSITE" id="PS50084">
    <property type="entry name" value="KH_TYPE_1"/>
    <property type="match status" value="8"/>
</dbReference>
<dbReference type="GO" id="GO:0005737">
    <property type="term" value="C:cytoplasm"/>
    <property type="evidence" value="ECO:0007669"/>
    <property type="project" value="TreeGrafter"/>
</dbReference>
<name>A0A9P4LHB4_9PLEO</name>
<feature type="region of interest" description="Disordered" evidence="4">
    <location>
        <begin position="826"/>
        <end position="860"/>
    </location>
</feature>
<dbReference type="SUPFAM" id="SSF54791">
    <property type="entry name" value="Eukaryotic type KH-domain (KH-domain type I)"/>
    <property type="match status" value="7"/>
</dbReference>
<dbReference type="SMART" id="SM00322">
    <property type="entry name" value="KH"/>
    <property type="match status" value="9"/>
</dbReference>
<dbReference type="InterPro" id="IPR004087">
    <property type="entry name" value="KH_dom"/>
</dbReference>
<keyword evidence="1" id="KW-0677">Repeat</keyword>
<dbReference type="Gene3D" id="3.30.1370.10">
    <property type="entry name" value="K Homology domain, type 1"/>
    <property type="match status" value="9"/>
</dbReference>
<dbReference type="CDD" id="cd22448">
    <property type="entry name" value="KH-I_ScSCP160_rpt3"/>
    <property type="match status" value="1"/>
</dbReference>
<evidence type="ECO:0000256" key="4">
    <source>
        <dbReference type="SAM" id="MobiDB-lite"/>
    </source>
</evidence>
<sequence>MASEATASSATEGLTPAQKLMQEHDHHVTVEDVPDEEDIAHPPPSAHTADAPLSEKAAGKQKADDAAPASMKPALNTSSEEAFPALGPVKPRAQAAVAPTWGNKPAAVTTSNGVNGNAASNGSSRTSTPASGAPASLPVGRGPALPTMNIPGKHTERISFSPKQLTPRQQLKKPVNDIIRDINRRSKAKLELKSGPGGMVIFESTGPVEAVRQNLKEVANEVGSKQSVDVPIPASVRAHIIGRQGSKIQEISKRTGARIQVPKAEPGEEEDTVVNVHIEGNALTAEMARREIDAIVNERTSTVNLRLKEIPAEFYPFLAGPHNAHIDRLIQGKDVNVQIPQYHTWRSQAPPQAARNQPVPFAPQTNFPIQISGDRAAAQQIQAELERRARQLRQQLALEQRSIERGRHQFIVGERGNSLHDFLEETGCSIVLPPSSDDSETVYIVGPPNKIEQGINKLEDLAASMTMATADAAREHKGANAQAHAHNLTQYLRQRKALAELERLHEASIVAPTDRDGPTGWEIYARNGKNSMKARGDIMGVFASHPPSRFATVDVDPFYHSFLQQRNAPQLREETGVHIVFPDGLNNDPQLILVYEGDSPYDEYSVPRGAPSAAEVQAYKQALQKAQEVIQGLTSNQPKIDTRGLESNPKFHRKIEQYINDEQESLPHHQVPVQALFDQRRPEPHGRSNDSFAIRGPSNAVEELNAKILAFIEQAEKDELERNHVTTFDYPQKYASHLVGKGGENIQRLRQKYDVDVQINDGKVELKGPSAKAQQCKKDILDMAKKLEDEATHTLKVKPQYHRDLIGAGGKQVERLQTRYGVRINFPRRQNNNEDADATSQRNARGQNPDEVVIRGPKKGADEARDEVLNLLQYIMDNSHSDTVSVAQSQIPQLIGSGGREMEQLRLETGCQIDVPGAREGADPSGRAEIKLKGTKKQVEEAKKILQQRAKVFDDTTVETLEVDRKHHRNLIGGSGANIRSIVTAAGGPDNARDLSRMVRFPRAESDESSIRVEGPKSVVQKIIESIKAQVSSLENQTTETIEVSPDKHRLLIGRGGETRRSLESQLNIQLDIPKQSTTGAARSQVKITGAPEHVSKGKEHILELVKGQEGETIHVPVYLHHTVADNGQFFRQLRNQHKITVDHAGQHPPPKPASSEATGRSRKGANGALPLITDDATGGADEHSWELIDNNVAEEGVDREATIPWVIRGPAENIPKARQRLESAIEAASKPSSTGYLILPDPRSYRLVIGSGGSTINDLRKKTGTKIQVPRDQAKDEAIEIVGTKEGCEQARQMILDIVSKGGNGGRK</sequence>
<feature type="domain" description="K Homology" evidence="5">
    <location>
        <begin position="301"/>
        <end position="390"/>
    </location>
</feature>
<evidence type="ECO:0000313" key="6">
    <source>
        <dbReference type="EMBL" id="KAF2026611.1"/>
    </source>
</evidence>
<dbReference type="CDD" id="cd00105">
    <property type="entry name" value="KH-I"/>
    <property type="match status" value="1"/>
</dbReference>
<dbReference type="EMBL" id="ML978240">
    <property type="protein sequence ID" value="KAF2026611.1"/>
    <property type="molecule type" value="Genomic_DNA"/>
</dbReference>
<gene>
    <name evidence="6" type="ORF">EK21DRAFT_115666</name>
</gene>
<evidence type="ECO:0000259" key="5">
    <source>
        <dbReference type="SMART" id="SM00322"/>
    </source>
</evidence>
<dbReference type="Pfam" id="PF22952">
    <property type="entry name" value="KH_11"/>
    <property type="match status" value="1"/>
</dbReference>
<evidence type="ECO:0000256" key="1">
    <source>
        <dbReference type="ARBA" id="ARBA00022737"/>
    </source>
</evidence>
<protein>
    <recommendedName>
        <fullName evidence="5">K Homology domain-containing protein</fullName>
    </recommendedName>
</protein>
<feature type="domain" description="K Homology" evidence="5">
    <location>
        <begin position="789"/>
        <end position="873"/>
    </location>
</feature>
<feature type="domain" description="K Homology" evidence="5">
    <location>
        <begin position="955"/>
        <end position="1032"/>
    </location>
</feature>
<feature type="domain" description="K Homology" evidence="5">
    <location>
        <begin position="878"/>
        <end position="951"/>
    </location>
</feature>
<dbReference type="InterPro" id="IPR036612">
    <property type="entry name" value="KH_dom_type_1_sf"/>
</dbReference>
<proteinExistence type="predicted"/>
<keyword evidence="7" id="KW-1185">Reference proteome</keyword>
<evidence type="ECO:0000256" key="3">
    <source>
        <dbReference type="SAM" id="Coils"/>
    </source>
</evidence>
<feature type="region of interest" description="Disordered" evidence="4">
    <location>
        <begin position="1"/>
        <end position="143"/>
    </location>
</feature>
<evidence type="ECO:0000313" key="7">
    <source>
        <dbReference type="Proteomes" id="UP000799777"/>
    </source>
</evidence>
<reference evidence="6" key="1">
    <citation type="journal article" date="2020" name="Stud. Mycol.">
        <title>101 Dothideomycetes genomes: a test case for predicting lifestyles and emergence of pathogens.</title>
        <authorList>
            <person name="Haridas S."/>
            <person name="Albert R."/>
            <person name="Binder M."/>
            <person name="Bloem J."/>
            <person name="Labutti K."/>
            <person name="Salamov A."/>
            <person name="Andreopoulos B."/>
            <person name="Baker S."/>
            <person name="Barry K."/>
            <person name="Bills G."/>
            <person name="Bluhm B."/>
            <person name="Cannon C."/>
            <person name="Castanera R."/>
            <person name="Culley D."/>
            <person name="Daum C."/>
            <person name="Ezra D."/>
            <person name="Gonzalez J."/>
            <person name="Henrissat B."/>
            <person name="Kuo A."/>
            <person name="Liang C."/>
            <person name="Lipzen A."/>
            <person name="Lutzoni F."/>
            <person name="Magnuson J."/>
            <person name="Mondo S."/>
            <person name="Nolan M."/>
            <person name="Ohm R."/>
            <person name="Pangilinan J."/>
            <person name="Park H.-J."/>
            <person name="Ramirez L."/>
            <person name="Alfaro M."/>
            <person name="Sun H."/>
            <person name="Tritt A."/>
            <person name="Yoshinaga Y."/>
            <person name="Zwiers L.-H."/>
            <person name="Turgeon B."/>
            <person name="Goodwin S."/>
            <person name="Spatafora J."/>
            <person name="Crous P."/>
            <person name="Grigoriev I."/>
        </authorList>
    </citation>
    <scope>NUCLEOTIDE SEQUENCE</scope>
    <source>
        <strain evidence="6">CBS 110217</strain>
    </source>
</reference>
<dbReference type="PANTHER" id="PTHR10627:SF31">
    <property type="entry name" value="DODECA-SATELLITE-BINDING PROTEIN 1, ISOFORM A"/>
    <property type="match status" value="1"/>
</dbReference>
<keyword evidence="3" id="KW-0175">Coiled coil</keyword>
<dbReference type="PANTHER" id="PTHR10627">
    <property type="entry name" value="SCP160"/>
    <property type="match status" value="1"/>
</dbReference>
<dbReference type="Proteomes" id="UP000799777">
    <property type="component" value="Unassembled WGS sequence"/>
</dbReference>
<feature type="coiled-coil region" evidence="3">
    <location>
        <begin position="375"/>
        <end position="402"/>
    </location>
</feature>
<dbReference type="Pfam" id="PF00013">
    <property type="entry name" value="KH_1"/>
    <property type="match status" value="7"/>
</dbReference>
<feature type="compositionally biased region" description="Low complexity" evidence="4">
    <location>
        <begin position="111"/>
        <end position="124"/>
    </location>
</feature>
<feature type="domain" description="K Homology" evidence="5">
    <location>
        <begin position="224"/>
        <end position="297"/>
    </location>
</feature>
<dbReference type="InterPro" id="IPR004088">
    <property type="entry name" value="KH_dom_type_1"/>
</dbReference>